<feature type="non-terminal residue" evidence="2">
    <location>
        <position position="97"/>
    </location>
</feature>
<evidence type="ECO:0000256" key="1">
    <source>
        <dbReference type="SAM" id="Phobius"/>
    </source>
</evidence>
<organism evidence="2 3">
    <name type="scientific">Candidatus Thermofonsia Clade 1 bacterium</name>
    <dbReference type="NCBI Taxonomy" id="2364210"/>
    <lineage>
        <taxon>Bacteria</taxon>
        <taxon>Bacillati</taxon>
        <taxon>Chloroflexota</taxon>
        <taxon>Candidatus Thermofontia</taxon>
        <taxon>Candidatus Thermofonsia Clade 1</taxon>
    </lineage>
</organism>
<dbReference type="Proteomes" id="UP000229681">
    <property type="component" value="Unassembled WGS sequence"/>
</dbReference>
<feature type="non-terminal residue" evidence="2">
    <location>
        <position position="1"/>
    </location>
</feature>
<reference evidence="2 3" key="1">
    <citation type="submission" date="2017-11" db="EMBL/GenBank/DDBJ databases">
        <title>Evolution of Phototrophy in the Chloroflexi Phylum Driven by Horizontal Gene Transfer.</title>
        <authorList>
            <person name="Ward L.M."/>
            <person name="Hemp J."/>
            <person name="Shih P.M."/>
            <person name="Mcglynn S.E."/>
            <person name="Fischer W."/>
        </authorList>
    </citation>
    <scope>NUCLEOTIDE SEQUENCE [LARGE SCALE GENOMIC DNA]</scope>
    <source>
        <strain evidence="2">JP3_13</strain>
    </source>
</reference>
<evidence type="ECO:0000313" key="2">
    <source>
        <dbReference type="EMBL" id="PJF33241.1"/>
    </source>
</evidence>
<protein>
    <recommendedName>
        <fullName evidence="4">Glycosyltransferase RgtA/B/C/D-like domain-containing protein</fullName>
    </recommendedName>
</protein>
<evidence type="ECO:0000313" key="3">
    <source>
        <dbReference type="Proteomes" id="UP000229681"/>
    </source>
</evidence>
<sequence>QPPTSGATSLLYPFILALGYRLGFTGEWLGLWALGIGVLTWLGSAWLIFSLLRAEAESVHAIALSVAAIFALHGSLAWAFLSGMETGLFIYAILLTL</sequence>
<feature type="transmembrane region" description="Helical" evidence="1">
    <location>
        <begin position="29"/>
        <end position="49"/>
    </location>
</feature>
<keyword evidence="1" id="KW-1133">Transmembrane helix</keyword>
<keyword evidence="1" id="KW-0472">Membrane</keyword>
<feature type="transmembrane region" description="Helical" evidence="1">
    <location>
        <begin position="61"/>
        <end position="81"/>
    </location>
</feature>
<keyword evidence="1" id="KW-0812">Transmembrane</keyword>
<dbReference type="EMBL" id="PGTM01001048">
    <property type="protein sequence ID" value="PJF33241.1"/>
    <property type="molecule type" value="Genomic_DNA"/>
</dbReference>
<name>A0A2M8P6S6_9CHLR</name>
<dbReference type="AlphaFoldDB" id="A0A2M8P6S6"/>
<proteinExistence type="predicted"/>
<comment type="caution">
    <text evidence="2">The sequence shown here is derived from an EMBL/GenBank/DDBJ whole genome shotgun (WGS) entry which is preliminary data.</text>
</comment>
<accession>A0A2M8P6S6</accession>
<evidence type="ECO:0008006" key="4">
    <source>
        <dbReference type="Google" id="ProtNLM"/>
    </source>
</evidence>
<gene>
    <name evidence="2" type="ORF">CUN49_19060</name>
</gene>